<evidence type="ECO:0000259" key="2">
    <source>
        <dbReference type="Pfam" id="PF17782"/>
    </source>
</evidence>
<dbReference type="InterPro" id="IPR036388">
    <property type="entry name" value="WH-like_DNA-bd_sf"/>
</dbReference>
<evidence type="ECO:0000313" key="4">
    <source>
        <dbReference type="Proteomes" id="UP000029917"/>
    </source>
</evidence>
<sequence length="98" mass="9754">MGHPAGSAVSRPAASARSIGSAPPAASGPEDEAQPGPAPAGLALPERLLRLIGPSPTEEDSLIRDLGVSPAQLAPVILDLELAGRIQRLPGGRIALAA</sequence>
<dbReference type="AlphaFoldDB" id="A0A099FDX7"/>
<dbReference type="Pfam" id="PF17782">
    <property type="entry name" value="WHD_DprA"/>
    <property type="match status" value="1"/>
</dbReference>
<proteinExistence type="predicted"/>
<reference evidence="3 4" key="2">
    <citation type="submission" date="2014-10" db="EMBL/GenBank/DDBJ databases">
        <title>Paracoccus sanguinis sp. nov., isolated from clinical specimens of New York State patients.</title>
        <authorList>
            <person name="Mingle L.A."/>
            <person name="Cole J.A."/>
            <person name="Lapierre P."/>
            <person name="Musser K.A."/>
        </authorList>
    </citation>
    <scope>NUCLEOTIDE SEQUENCE [LARGE SCALE GENOMIC DNA]</scope>
    <source>
        <strain evidence="3 4">HAMBI 3106</strain>
    </source>
</reference>
<name>A0A099FDX7_9RHOB</name>
<protein>
    <recommendedName>
        <fullName evidence="2">DprA winged helix domain-containing protein</fullName>
    </recommendedName>
</protein>
<accession>A0A099FDX7</accession>
<feature type="domain" description="DprA winged helix" evidence="2">
    <location>
        <begin position="33"/>
        <end position="92"/>
    </location>
</feature>
<feature type="compositionally biased region" description="Low complexity" evidence="1">
    <location>
        <begin position="1"/>
        <end position="18"/>
    </location>
</feature>
<dbReference type="Proteomes" id="UP000029917">
    <property type="component" value="Unassembled WGS sequence"/>
</dbReference>
<reference evidence="3 4" key="1">
    <citation type="submission" date="2014-09" db="EMBL/GenBank/DDBJ databases">
        <authorList>
            <person name="McGinnis J.M."/>
            <person name="Wolfgang W.J."/>
        </authorList>
    </citation>
    <scope>NUCLEOTIDE SEQUENCE [LARGE SCALE GENOMIC DNA]</scope>
    <source>
        <strain evidence="3 4">HAMBI 3106</strain>
    </source>
</reference>
<dbReference type="Gene3D" id="1.10.10.10">
    <property type="entry name" value="Winged helix-like DNA-binding domain superfamily/Winged helix DNA-binding domain"/>
    <property type="match status" value="1"/>
</dbReference>
<evidence type="ECO:0000256" key="1">
    <source>
        <dbReference type="SAM" id="MobiDB-lite"/>
    </source>
</evidence>
<comment type="caution">
    <text evidence="3">The sequence shown here is derived from an EMBL/GenBank/DDBJ whole genome shotgun (WGS) entry which is preliminary data.</text>
</comment>
<dbReference type="STRING" id="690417.IC63_03815"/>
<keyword evidence="4" id="KW-1185">Reference proteome</keyword>
<dbReference type="InterPro" id="IPR041614">
    <property type="entry name" value="DprA_WH"/>
</dbReference>
<organism evidence="3 4">
    <name type="scientific">Paracoccus sphaerophysae</name>
    <dbReference type="NCBI Taxonomy" id="690417"/>
    <lineage>
        <taxon>Bacteria</taxon>
        <taxon>Pseudomonadati</taxon>
        <taxon>Pseudomonadota</taxon>
        <taxon>Alphaproteobacteria</taxon>
        <taxon>Rhodobacterales</taxon>
        <taxon>Paracoccaceae</taxon>
        <taxon>Paracoccus</taxon>
    </lineage>
</organism>
<gene>
    <name evidence="3" type="ORF">IC63_03815</name>
</gene>
<feature type="region of interest" description="Disordered" evidence="1">
    <location>
        <begin position="1"/>
        <end position="44"/>
    </location>
</feature>
<dbReference type="EMBL" id="JRKS01000007">
    <property type="protein sequence ID" value="KGJ08729.1"/>
    <property type="molecule type" value="Genomic_DNA"/>
</dbReference>
<evidence type="ECO:0000313" key="3">
    <source>
        <dbReference type="EMBL" id="KGJ08729.1"/>
    </source>
</evidence>